<reference evidence="1" key="1">
    <citation type="journal article" date="2014" name="Int. J. Syst. Evol. Microbiol.">
        <title>Complete genome sequence of Corynebacterium casei LMG S-19264T (=DSM 44701T), isolated from a smear-ripened cheese.</title>
        <authorList>
            <consortium name="US DOE Joint Genome Institute (JGI-PGF)"/>
            <person name="Walter F."/>
            <person name="Albersmeier A."/>
            <person name="Kalinowski J."/>
            <person name="Ruckert C."/>
        </authorList>
    </citation>
    <scope>NUCLEOTIDE SEQUENCE</scope>
    <source>
        <strain evidence="1">KCTC 23224</strain>
    </source>
</reference>
<dbReference type="Proteomes" id="UP000642809">
    <property type="component" value="Unassembled WGS sequence"/>
</dbReference>
<keyword evidence="2" id="KW-1185">Reference proteome</keyword>
<organism evidence="1 2">
    <name type="scientific">Mongoliitalea lutea</name>
    <dbReference type="NCBI Taxonomy" id="849756"/>
    <lineage>
        <taxon>Bacteria</taxon>
        <taxon>Pseudomonadati</taxon>
        <taxon>Bacteroidota</taxon>
        <taxon>Cytophagia</taxon>
        <taxon>Cytophagales</taxon>
        <taxon>Cyclobacteriaceae</taxon>
        <taxon>Mongoliitalea</taxon>
    </lineage>
</organism>
<reference evidence="1" key="2">
    <citation type="submission" date="2020-09" db="EMBL/GenBank/DDBJ databases">
        <authorList>
            <person name="Sun Q."/>
            <person name="Kim S."/>
        </authorList>
    </citation>
    <scope>NUCLEOTIDE SEQUENCE</scope>
    <source>
        <strain evidence="1">KCTC 23224</strain>
    </source>
</reference>
<name>A0A8J3G5Q1_9BACT</name>
<gene>
    <name evidence="1" type="ORF">GCM10008106_18900</name>
</gene>
<evidence type="ECO:0000313" key="2">
    <source>
        <dbReference type="Proteomes" id="UP000642809"/>
    </source>
</evidence>
<evidence type="ECO:0008006" key="3">
    <source>
        <dbReference type="Google" id="ProtNLM"/>
    </source>
</evidence>
<protein>
    <recommendedName>
        <fullName evidence="3">Addiction module component</fullName>
    </recommendedName>
</protein>
<dbReference type="AlphaFoldDB" id="A0A8J3G5Q1"/>
<comment type="caution">
    <text evidence="1">The sequence shown here is derived from an EMBL/GenBank/DDBJ whole genome shotgun (WGS) entry which is preliminary data.</text>
</comment>
<proteinExistence type="predicted"/>
<accession>A0A8J3G5Q1</accession>
<sequence>MCKITIDLDIQSVKIDLIHWLTELEDTSILKKLQIIKELEENTLLLSEEQQKELDIRLEKYENGQLEFTFWEIVKTRIKSQIN</sequence>
<dbReference type="EMBL" id="BMYF01000010">
    <property type="protein sequence ID" value="GHB37889.1"/>
    <property type="molecule type" value="Genomic_DNA"/>
</dbReference>
<evidence type="ECO:0000313" key="1">
    <source>
        <dbReference type="EMBL" id="GHB37889.1"/>
    </source>
</evidence>